<feature type="domain" description="Fumarylacetoacetase-like C-terminal" evidence="2">
    <location>
        <begin position="94"/>
        <end position="259"/>
    </location>
</feature>
<sequence>MDSNFRSSAAKELLAAYSSREPIEPLTSTYDDLTLEDAYAIQLLQIDELTAAGRTIKGHKVGLTSAAMQKMLGVTEPDYGHLLDDFFYLEHMPIPVDRFIQPRIEPEIAFVLKKPLRGPGVTVHEAIAAIDFVLPALELVDSRIRDWRIGLFDTIADNASSGAVVLGSTPTDVTAVDLRLAGGTFHRNGQVVGTGAGGAVLGSPLNSLVWLANTVGARGITLEAGHVVLPGSICAMVPVAAGDTFTATFAGLGSVTARFTSSSDRSSDPSSNPKE</sequence>
<dbReference type="Gene3D" id="3.90.850.10">
    <property type="entry name" value="Fumarylacetoacetase-like, C-terminal domain"/>
    <property type="match status" value="1"/>
</dbReference>
<name>E6SE04_INTC7</name>
<dbReference type="PANTHER" id="PTHR30143:SF0">
    <property type="entry name" value="2-KETO-4-PENTENOATE HYDRATASE"/>
    <property type="match status" value="1"/>
</dbReference>
<dbReference type="EMBL" id="CP002343">
    <property type="protein sequence ID" value="ADU47617.1"/>
    <property type="molecule type" value="Genomic_DNA"/>
</dbReference>
<dbReference type="RefSeq" id="WP_013491935.1">
    <property type="nucleotide sequence ID" value="NC_014830.1"/>
</dbReference>
<protein>
    <submittedName>
        <fullName evidence="3">2-oxopent-4-enoate hydratase</fullName>
        <ecNumber evidence="3">4.2.1.80</ecNumber>
    </submittedName>
</protein>
<evidence type="ECO:0000256" key="1">
    <source>
        <dbReference type="ARBA" id="ARBA00023239"/>
    </source>
</evidence>
<dbReference type="eggNOG" id="COG3971">
    <property type="taxonomic scope" value="Bacteria"/>
</dbReference>
<evidence type="ECO:0000259" key="2">
    <source>
        <dbReference type="Pfam" id="PF01557"/>
    </source>
</evidence>
<gene>
    <name evidence="3" type="ordered locus">Intca_1096</name>
</gene>
<dbReference type="Pfam" id="PF01557">
    <property type="entry name" value="FAA_hydrolase"/>
    <property type="match status" value="1"/>
</dbReference>
<dbReference type="GO" id="GO:0008684">
    <property type="term" value="F:2-oxopent-4-enoate hydratase activity"/>
    <property type="evidence" value="ECO:0007669"/>
    <property type="project" value="UniProtKB-EC"/>
</dbReference>
<evidence type="ECO:0000313" key="4">
    <source>
        <dbReference type="Proteomes" id="UP000008914"/>
    </source>
</evidence>
<dbReference type="OrthoDB" id="9792137at2"/>
<dbReference type="InterPro" id="IPR050772">
    <property type="entry name" value="Hydratase-Decarb/MhpD_sf"/>
</dbReference>
<dbReference type="PANTHER" id="PTHR30143">
    <property type="entry name" value="ACID HYDRATASE"/>
    <property type="match status" value="1"/>
</dbReference>
<dbReference type="STRING" id="710696.Intca_1096"/>
<dbReference type="EC" id="4.2.1.80" evidence="3"/>
<accession>E6SE04</accession>
<dbReference type="InterPro" id="IPR036663">
    <property type="entry name" value="Fumarylacetoacetase_C_sf"/>
</dbReference>
<dbReference type="SUPFAM" id="SSF56529">
    <property type="entry name" value="FAH"/>
    <property type="match status" value="1"/>
</dbReference>
<dbReference type="GO" id="GO:0005737">
    <property type="term" value="C:cytoplasm"/>
    <property type="evidence" value="ECO:0007669"/>
    <property type="project" value="TreeGrafter"/>
</dbReference>
<dbReference type="AlphaFoldDB" id="E6SE04"/>
<dbReference type="InterPro" id="IPR011234">
    <property type="entry name" value="Fumarylacetoacetase-like_C"/>
</dbReference>
<evidence type="ECO:0000313" key="3">
    <source>
        <dbReference type="EMBL" id="ADU47617.1"/>
    </source>
</evidence>
<dbReference type="KEGG" id="ica:Intca_1096"/>
<keyword evidence="4" id="KW-1185">Reference proteome</keyword>
<dbReference type="HOGENOM" id="CLU_060136_4_0_11"/>
<dbReference type="Proteomes" id="UP000008914">
    <property type="component" value="Chromosome"/>
</dbReference>
<keyword evidence="1 3" id="KW-0456">Lyase</keyword>
<reference evidence="3 4" key="1">
    <citation type="journal article" date="2010" name="Stand. Genomic Sci.">
        <title>Complete genome sequence of Intrasporangium calvum type strain (7 KIP).</title>
        <authorList>
            <person name="Del Rio T.G."/>
            <person name="Chertkov O."/>
            <person name="Yasawong M."/>
            <person name="Lucas S."/>
            <person name="Deshpande S."/>
            <person name="Cheng J.F."/>
            <person name="Detter C."/>
            <person name="Tapia R."/>
            <person name="Han C."/>
            <person name="Goodwin L."/>
            <person name="Pitluck S."/>
            <person name="Liolios K."/>
            <person name="Ivanova N."/>
            <person name="Mavromatis K."/>
            <person name="Pati A."/>
            <person name="Chen A."/>
            <person name="Palaniappan K."/>
            <person name="Land M."/>
            <person name="Hauser L."/>
            <person name="Chang Y.J."/>
            <person name="Jeffries C.D."/>
            <person name="Rohde M."/>
            <person name="Pukall R."/>
            <person name="Sikorski J."/>
            <person name="Goker M."/>
            <person name="Woyke T."/>
            <person name="Bristow J."/>
            <person name="Eisen J.A."/>
            <person name="Markowitz V."/>
            <person name="Hugenholtz P."/>
            <person name="Kyrpides N.C."/>
            <person name="Klenk H.P."/>
            <person name="Lapidus A."/>
        </authorList>
    </citation>
    <scope>NUCLEOTIDE SEQUENCE [LARGE SCALE GENOMIC DNA]</scope>
    <source>
        <strain evidence="4">ATCC 23552 / DSM 43043 / JCM 3097 / NBRC 12989 / 7 KIP</strain>
    </source>
</reference>
<organism evidence="3 4">
    <name type="scientific">Intrasporangium calvum (strain ATCC 23552 / DSM 43043 / JCM 3097 / NBRC 12989 / NCIMB 10167 / NRRL B-3866 / 7 KIP)</name>
    <dbReference type="NCBI Taxonomy" id="710696"/>
    <lineage>
        <taxon>Bacteria</taxon>
        <taxon>Bacillati</taxon>
        <taxon>Actinomycetota</taxon>
        <taxon>Actinomycetes</taxon>
        <taxon>Micrococcales</taxon>
        <taxon>Intrasporangiaceae</taxon>
        <taxon>Intrasporangium</taxon>
    </lineage>
</organism>
<proteinExistence type="predicted"/>